<organism evidence="2 3">
    <name type="scientific">Dichomitus squalens</name>
    <dbReference type="NCBI Taxonomy" id="114155"/>
    <lineage>
        <taxon>Eukaryota</taxon>
        <taxon>Fungi</taxon>
        <taxon>Dikarya</taxon>
        <taxon>Basidiomycota</taxon>
        <taxon>Agaricomycotina</taxon>
        <taxon>Agaricomycetes</taxon>
        <taxon>Polyporales</taxon>
        <taxon>Polyporaceae</taxon>
        <taxon>Dichomitus</taxon>
    </lineage>
</organism>
<evidence type="ECO:0000313" key="1">
    <source>
        <dbReference type="EMBL" id="TBU29594.1"/>
    </source>
</evidence>
<keyword evidence="3" id="KW-1185">Reference proteome</keyword>
<accession>A0A4Q9QA46</accession>
<name>A0A4Q9QA46_9APHY</name>
<dbReference type="AlphaFoldDB" id="A0A4Q9QA46"/>
<sequence length="59" mass="6775">MEIDYLCANIRQETIRNELPKWMEALAEGHLHKNAADIFTKLILNFHPAPKSGGLDRSR</sequence>
<gene>
    <name evidence="2" type="ORF">BD310DRAFT_944338</name>
    <name evidence="1" type="ORF">BD311DRAFT_777488</name>
</gene>
<proteinExistence type="predicted"/>
<protein>
    <submittedName>
        <fullName evidence="2">Uncharacterized protein</fullName>
    </submittedName>
</protein>
<evidence type="ECO:0000313" key="2">
    <source>
        <dbReference type="EMBL" id="TBU64517.1"/>
    </source>
</evidence>
<reference evidence="2 3" key="1">
    <citation type="submission" date="2019-01" db="EMBL/GenBank/DDBJ databases">
        <title>Draft genome sequences of three monokaryotic isolates of the white-rot basidiomycete fungus Dichomitus squalens.</title>
        <authorList>
            <consortium name="DOE Joint Genome Institute"/>
            <person name="Lopez S.C."/>
            <person name="Andreopoulos B."/>
            <person name="Pangilinan J."/>
            <person name="Lipzen A."/>
            <person name="Riley R."/>
            <person name="Ahrendt S."/>
            <person name="Ng V."/>
            <person name="Barry K."/>
            <person name="Daum C."/>
            <person name="Grigoriev I.V."/>
            <person name="Hilden K.S."/>
            <person name="Makela M.R."/>
            <person name="de Vries R.P."/>
        </authorList>
    </citation>
    <scope>NUCLEOTIDE SEQUENCE [LARGE SCALE GENOMIC DNA]</scope>
    <source>
        <strain evidence="2 3">CBS 464.89</strain>
        <strain evidence="1">OM18370.1</strain>
    </source>
</reference>
<dbReference type="Proteomes" id="UP000292082">
    <property type="component" value="Unassembled WGS sequence"/>
</dbReference>
<evidence type="ECO:0000313" key="3">
    <source>
        <dbReference type="Proteomes" id="UP000292082"/>
    </source>
</evidence>
<dbReference type="EMBL" id="ML145086">
    <property type="protein sequence ID" value="TBU64517.1"/>
    <property type="molecule type" value="Genomic_DNA"/>
</dbReference>
<dbReference type="EMBL" id="ML143412">
    <property type="protein sequence ID" value="TBU29594.1"/>
    <property type="molecule type" value="Genomic_DNA"/>
</dbReference>
<dbReference type="Proteomes" id="UP000292957">
    <property type="component" value="Unassembled WGS sequence"/>
</dbReference>